<feature type="region of interest" description="Disordered" evidence="1">
    <location>
        <begin position="255"/>
        <end position="288"/>
    </location>
</feature>
<proteinExistence type="predicted"/>
<feature type="domain" description="Aminoglycoside phosphotransferase" evidence="2">
    <location>
        <begin position="11"/>
        <end position="211"/>
    </location>
</feature>
<evidence type="ECO:0000256" key="1">
    <source>
        <dbReference type="SAM" id="MobiDB-lite"/>
    </source>
</evidence>
<dbReference type="RefSeq" id="WP_345597079.1">
    <property type="nucleotide sequence ID" value="NZ_BAABCQ010000203.1"/>
</dbReference>
<dbReference type="SUPFAM" id="SSF56112">
    <property type="entry name" value="Protein kinase-like (PK-like)"/>
    <property type="match status" value="2"/>
</dbReference>
<sequence>MSGNRVVSLGRPAVAKIYASRWRQHTETGALRLVRPQRVAPRLLAAGTLRGRPVSLMTRVGGGPGDGGASVREAVDLLHRVHRVPVADRPAGRISAPGTSPSWPAYLESRILAYRDVFAQRGLREPATACATVSDLLNRLPDRPSALLHNDPNPSNFVGRGPRLRLVDWELAVAGDPLLDLVRLCWEWQVPADAWLELTGRDYDHPHVRAYRAVHGLSRLMAAVCAPSTGRSALGERCARELSVLGHLPRLYVLPPPTTTRTDRTARGGAPSPTRSRGDHLSSHTSHPLQYLLRHTVPGAVLEDEPVPTRKGLSNEGWRLATDHGTFMVKLNDAPGAAQEHFARAADASRLLRERGLAVPQVFAYGSTDTLEWPTADAEPRAYLVQEWLDGQDAEDYLRTASKPQADQLFHRLGALVGAVHDIPFACGIEPAHAADVGALYRAKLATLLERNRACGILPEDELALVGDLVTRMHALRETSTSARMTHHDLHLPNVLVRPDASVALIDLDFMRPGDPVEDFVKLELWAFGEPAHRSSFLAGYREGHTGPCPPDAELRLHTYQILNALSYVDFFSLRDPKEADEWTKTLRQLCDGARERISVTRDGGRA</sequence>
<protein>
    <recommendedName>
        <fullName evidence="2">Aminoglycoside phosphotransferase domain-containing protein</fullName>
    </recommendedName>
</protein>
<organism evidence="3 4">
    <name type="scientific">Streptomyces marokkonensis</name>
    <dbReference type="NCBI Taxonomy" id="324855"/>
    <lineage>
        <taxon>Bacteria</taxon>
        <taxon>Bacillati</taxon>
        <taxon>Actinomycetota</taxon>
        <taxon>Actinomycetes</taxon>
        <taxon>Kitasatosporales</taxon>
        <taxon>Streptomycetaceae</taxon>
        <taxon>Streptomyces</taxon>
    </lineage>
</organism>
<keyword evidence="4" id="KW-1185">Reference proteome</keyword>
<dbReference type="InterPro" id="IPR051678">
    <property type="entry name" value="AGP_Transferase"/>
</dbReference>
<dbReference type="PANTHER" id="PTHR21310">
    <property type="entry name" value="AMINOGLYCOSIDE PHOSPHOTRANSFERASE-RELATED-RELATED"/>
    <property type="match status" value="1"/>
</dbReference>
<dbReference type="InterPro" id="IPR002575">
    <property type="entry name" value="Aminoglycoside_PTrfase"/>
</dbReference>
<evidence type="ECO:0000313" key="4">
    <source>
        <dbReference type="Proteomes" id="UP001500034"/>
    </source>
</evidence>
<name>A0ABP7SCH0_9ACTN</name>
<evidence type="ECO:0000313" key="3">
    <source>
        <dbReference type="EMBL" id="GAA4009675.1"/>
    </source>
</evidence>
<dbReference type="Pfam" id="PF01636">
    <property type="entry name" value="APH"/>
    <property type="match status" value="2"/>
</dbReference>
<dbReference type="Proteomes" id="UP001500034">
    <property type="component" value="Unassembled WGS sequence"/>
</dbReference>
<dbReference type="EMBL" id="BAABCQ010000203">
    <property type="protein sequence ID" value="GAA4009675.1"/>
    <property type="molecule type" value="Genomic_DNA"/>
</dbReference>
<dbReference type="InterPro" id="IPR011009">
    <property type="entry name" value="Kinase-like_dom_sf"/>
</dbReference>
<feature type="domain" description="Aminoglycoside phosphotransferase" evidence="2">
    <location>
        <begin position="310"/>
        <end position="544"/>
    </location>
</feature>
<evidence type="ECO:0000259" key="2">
    <source>
        <dbReference type="Pfam" id="PF01636"/>
    </source>
</evidence>
<reference evidence="4" key="1">
    <citation type="journal article" date="2019" name="Int. J. Syst. Evol. Microbiol.">
        <title>The Global Catalogue of Microorganisms (GCM) 10K type strain sequencing project: providing services to taxonomists for standard genome sequencing and annotation.</title>
        <authorList>
            <consortium name="The Broad Institute Genomics Platform"/>
            <consortium name="The Broad Institute Genome Sequencing Center for Infectious Disease"/>
            <person name="Wu L."/>
            <person name="Ma J."/>
        </authorList>
    </citation>
    <scope>NUCLEOTIDE SEQUENCE [LARGE SCALE GENOMIC DNA]</scope>
    <source>
        <strain evidence="4">JCM 17027</strain>
    </source>
</reference>
<gene>
    <name evidence="3" type="ORF">GCM10022384_63970</name>
</gene>
<accession>A0ABP7SCH0</accession>
<comment type="caution">
    <text evidence="3">The sequence shown here is derived from an EMBL/GenBank/DDBJ whole genome shotgun (WGS) entry which is preliminary data.</text>
</comment>
<dbReference type="Gene3D" id="3.90.1200.10">
    <property type="match status" value="2"/>
</dbReference>